<organism evidence="2 3">
    <name type="scientific">Lacticaseibacillus pabuli</name>
    <dbReference type="NCBI Taxonomy" id="3025672"/>
    <lineage>
        <taxon>Bacteria</taxon>
        <taxon>Bacillati</taxon>
        <taxon>Bacillota</taxon>
        <taxon>Bacilli</taxon>
        <taxon>Lactobacillales</taxon>
        <taxon>Lactobacillaceae</taxon>
        <taxon>Lacticaseibacillus</taxon>
    </lineage>
</organism>
<feature type="signal peptide" evidence="1">
    <location>
        <begin position="1"/>
        <end position="23"/>
    </location>
</feature>
<feature type="chain" id="PRO_5046133642" evidence="1">
    <location>
        <begin position="24"/>
        <end position="325"/>
    </location>
</feature>
<proteinExistence type="predicted"/>
<dbReference type="CDD" id="cd14667">
    <property type="entry name" value="3D_containing_proteins"/>
    <property type="match status" value="1"/>
</dbReference>
<evidence type="ECO:0000313" key="3">
    <source>
        <dbReference type="Proteomes" id="UP001220377"/>
    </source>
</evidence>
<keyword evidence="3" id="KW-1185">Reference proteome</keyword>
<dbReference type="InterPro" id="IPR059180">
    <property type="entry name" value="3D_YorM"/>
</dbReference>
<gene>
    <name evidence="2" type="ORF">PQ472_04460</name>
</gene>
<reference evidence="2 3" key="1">
    <citation type="submission" date="2023-02" db="EMBL/GenBank/DDBJ databases">
        <title>Genome sequence of Lacticaseibacillus sp. KACC 23028.</title>
        <authorList>
            <person name="Kim S."/>
            <person name="Heo J."/>
            <person name="Kwon S.-W."/>
        </authorList>
    </citation>
    <scope>NUCLEOTIDE SEQUENCE [LARGE SCALE GENOMIC DNA]</scope>
    <source>
        <strain evidence="2 3">KACC 23028</strain>
    </source>
</reference>
<evidence type="ECO:0000256" key="1">
    <source>
        <dbReference type="SAM" id="SignalP"/>
    </source>
</evidence>
<evidence type="ECO:0000313" key="2">
    <source>
        <dbReference type="EMBL" id="WDF83494.1"/>
    </source>
</evidence>
<dbReference type="Proteomes" id="UP001220377">
    <property type="component" value="Chromosome"/>
</dbReference>
<dbReference type="EMBL" id="CP117884">
    <property type="protein sequence ID" value="WDF83494.1"/>
    <property type="molecule type" value="Genomic_DNA"/>
</dbReference>
<dbReference type="RefSeq" id="WP_274261683.1">
    <property type="nucleotide sequence ID" value="NZ_CP117884.1"/>
</dbReference>
<accession>A0ABY7WUP5</accession>
<protein>
    <submittedName>
        <fullName evidence="2">3D domain-containing protein</fullName>
    </submittedName>
</protein>
<name>A0ABY7WUP5_9LACO</name>
<keyword evidence="1" id="KW-0732">Signal</keyword>
<sequence>MKFNAIAVSLISSIALLGGVVSAQVSEPHVKVQAATSVATKYAGQRSVPIYSTPNGTKTGKTLSYGSSWKVFATQGSWIEVGTNQWVNASAMVNTKPANTYYIDYKAGYGIATYSTPNGKSTGKSLKHGTAWKAVAVQNAGGKTWIELGKGSWINAAYTSTSAPKTKYIKYKSGYSIAVRSTPNGSLTGGKVKDSSAVTAFQTSGNWTNIGYNQWVESRYLSSTKPNTIMGYETTGVAYRMNATAYDPRVLGNTTFGYDTVAANLSRFPRYTKLAIKFGNGKTKIYIVRDTGGFAYSNPNQLDIAMPNSQALQFGRQNITVWVLK</sequence>